<dbReference type="PANTHER" id="PTHR45904">
    <property type="entry name" value="TRNA (URACIL-5-)-METHYLTRANSFERASE"/>
    <property type="match status" value="1"/>
</dbReference>
<evidence type="ECO:0000256" key="1">
    <source>
        <dbReference type="SAM" id="MobiDB-lite"/>
    </source>
</evidence>
<feature type="compositionally biased region" description="Basic and acidic residues" evidence="1">
    <location>
        <begin position="554"/>
        <end position="600"/>
    </location>
</feature>
<evidence type="ECO:0000313" key="3">
    <source>
        <dbReference type="Proteomes" id="UP001233999"/>
    </source>
</evidence>
<feature type="compositionally biased region" description="Basic and acidic residues" evidence="1">
    <location>
        <begin position="533"/>
        <end position="546"/>
    </location>
</feature>
<evidence type="ECO:0000313" key="2">
    <source>
        <dbReference type="EMBL" id="KAJ9584543.1"/>
    </source>
</evidence>
<feature type="compositionally biased region" description="Basic and acidic residues" evidence="1">
    <location>
        <begin position="384"/>
        <end position="397"/>
    </location>
</feature>
<dbReference type="AlphaFoldDB" id="A0AAD7ZRJ2"/>
<proteinExistence type="predicted"/>
<dbReference type="PANTHER" id="PTHR45904:SF2">
    <property type="entry name" value="TRNA (URACIL-5-)-METHYLTRANSFERASE HOMOLOG A"/>
    <property type="match status" value="1"/>
</dbReference>
<dbReference type="GO" id="GO:0003723">
    <property type="term" value="F:RNA binding"/>
    <property type="evidence" value="ECO:0007669"/>
    <property type="project" value="TreeGrafter"/>
</dbReference>
<organism evidence="2 3">
    <name type="scientific">Diploptera punctata</name>
    <name type="common">Pacific beetle cockroach</name>
    <dbReference type="NCBI Taxonomy" id="6984"/>
    <lineage>
        <taxon>Eukaryota</taxon>
        <taxon>Metazoa</taxon>
        <taxon>Ecdysozoa</taxon>
        <taxon>Arthropoda</taxon>
        <taxon>Hexapoda</taxon>
        <taxon>Insecta</taxon>
        <taxon>Pterygota</taxon>
        <taxon>Neoptera</taxon>
        <taxon>Polyneoptera</taxon>
        <taxon>Dictyoptera</taxon>
        <taxon>Blattodea</taxon>
        <taxon>Blaberoidea</taxon>
        <taxon>Blaberidae</taxon>
        <taxon>Diplopterinae</taxon>
        <taxon>Diploptera</taxon>
    </lineage>
</organism>
<dbReference type="Proteomes" id="UP001233999">
    <property type="component" value="Unassembled WGS sequence"/>
</dbReference>
<gene>
    <name evidence="2" type="ORF">L9F63_021114</name>
</gene>
<sequence>VFEKMIRARAPWEGRKPYVQDNSKLWKQLTIYSNKMETMMFIISISADDNFSKDIFRLFNHFFKNGEGRKFRVGSVYVTCNSKSDEPSAEHLAGSERLEIIKDLYVHFIGIVEPWTSTYGFKMMCRTIDELLMPNRKTTLLEIFCSTGLLGLYFSRIVEDVLAYDKPDCMSQTRRNAARNNVKNVHYFSGDPETGLLRILEKMSCGSLMALVNLISTFHCQDDATTMIKFLREVNRLEKMVIVVNSKTLPHIPFKLLCAPCDMVKGEPFFPVKAIPIDTMPLQDDYIVAVLFKRQFEIVKLEHRKQALKPRIDAQWWNWINDIEISEKKLNDGDKSDKDEKNESDRWGRKRHDDDDGDDDDENDDDDDDDDDEMQQRNKKYKARMSEKEARYRQEQEEMEKIRKFEEEMKRKIEKQLLIKKLEEIERKRKEEEECKKKEEEERNKKIMEEKAKRLSFLRKRLKEEQRRRTQEDQKIEIKKLEEMEKKQKVDEECKKKEEEERIKKLEEKAQGVGFLLKRLKENESSAIQVQTIEREREEKNYERKQVQVKSKRKQSERENKSTPLEQLKKQIEEEKVRMKRAAERKAQKEIEEKKRKLDTMRQQLVSQTIPVWEQPPMQPNQTIPVWEQLPMQLDQRKLEEIKLRILEKEAYRKVENETIVFDYNHGKKISAEGIGKNSSSLNEANTEQKEEKLTAPKNTVAKPVMKWLEKLREVSDSADVKPKSSNDISLAQNSEDPKTSTLMLSTVDAKIPSLLSTPIRKDVFPEYGIANSSTHPLSTDTSRPQIKSLNEQQNLSTIAFRENQDFAFGGRQFLSSVAFGGHDNSANSRYNSGGTSAGNVVNSNYTSGGTNAGNLANSRYNYGGTDTSNLGKSSYTSRRDW</sequence>
<feature type="compositionally biased region" description="Basic and acidic residues" evidence="1">
    <location>
        <begin position="330"/>
        <end position="354"/>
    </location>
</feature>
<protein>
    <submittedName>
        <fullName evidence="2">Uncharacterized protein</fullName>
    </submittedName>
</protein>
<feature type="compositionally biased region" description="Polar residues" evidence="1">
    <location>
        <begin position="677"/>
        <end position="686"/>
    </location>
</feature>
<feature type="compositionally biased region" description="Acidic residues" evidence="1">
    <location>
        <begin position="355"/>
        <end position="373"/>
    </location>
</feature>
<comment type="caution">
    <text evidence="2">The sequence shown here is derived from an EMBL/GenBank/DDBJ whole genome shotgun (WGS) entry which is preliminary data.</text>
</comment>
<feature type="region of interest" description="Disordered" evidence="1">
    <location>
        <begin position="863"/>
        <end position="882"/>
    </location>
</feature>
<accession>A0AAD7ZRJ2</accession>
<name>A0AAD7ZRJ2_DIPPU</name>
<feature type="region of interest" description="Disordered" evidence="1">
    <location>
        <begin position="533"/>
        <end position="602"/>
    </location>
</feature>
<dbReference type="SUPFAM" id="SSF53335">
    <property type="entry name" value="S-adenosyl-L-methionine-dependent methyltransferases"/>
    <property type="match status" value="1"/>
</dbReference>
<dbReference type="InterPro" id="IPR029063">
    <property type="entry name" value="SAM-dependent_MTases_sf"/>
</dbReference>
<reference evidence="2" key="2">
    <citation type="submission" date="2023-05" db="EMBL/GenBank/DDBJ databases">
        <authorList>
            <person name="Fouks B."/>
        </authorList>
    </citation>
    <scope>NUCLEOTIDE SEQUENCE</scope>
    <source>
        <strain evidence="2">Stay&amp;Tobe</strain>
        <tissue evidence="2">Testes</tissue>
    </source>
</reference>
<dbReference type="CDD" id="cd02440">
    <property type="entry name" value="AdoMet_MTases"/>
    <property type="match status" value="1"/>
</dbReference>
<dbReference type="EMBL" id="JASPKZ010007397">
    <property type="protein sequence ID" value="KAJ9584543.1"/>
    <property type="molecule type" value="Genomic_DNA"/>
</dbReference>
<feature type="compositionally biased region" description="Polar residues" evidence="1">
    <location>
        <begin position="726"/>
        <end position="739"/>
    </location>
</feature>
<dbReference type="Gene3D" id="3.40.50.150">
    <property type="entry name" value="Vaccinia Virus protein VP39"/>
    <property type="match status" value="1"/>
</dbReference>
<feature type="region of interest" description="Disordered" evidence="1">
    <location>
        <begin position="717"/>
        <end position="739"/>
    </location>
</feature>
<reference evidence="2" key="1">
    <citation type="journal article" date="2023" name="IScience">
        <title>Live-bearing cockroach genome reveals convergent evolutionary mechanisms linked to viviparity in insects and beyond.</title>
        <authorList>
            <person name="Fouks B."/>
            <person name="Harrison M.C."/>
            <person name="Mikhailova A.A."/>
            <person name="Marchal E."/>
            <person name="English S."/>
            <person name="Carruthers M."/>
            <person name="Jennings E.C."/>
            <person name="Chiamaka E.L."/>
            <person name="Frigard R.A."/>
            <person name="Pippel M."/>
            <person name="Attardo G.M."/>
            <person name="Benoit J.B."/>
            <person name="Bornberg-Bauer E."/>
            <person name="Tobe S.S."/>
        </authorList>
    </citation>
    <scope>NUCLEOTIDE SEQUENCE</scope>
    <source>
        <strain evidence="2">Stay&amp;Tobe</strain>
    </source>
</reference>
<keyword evidence="3" id="KW-1185">Reference proteome</keyword>
<feature type="region of interest" description="Disordered" evidence="1">
    <location>
        <begin position="675"/>
        <end position="694"/>
    </location>
</feature>
<dbReference type="InterPro" id="IPR045850">
    <property type="entry name" value="TRM2_met"/>
</dbReference>
<feature type="region of interest" description="Disordered" evidence="1">
    <location>
        <begin position="330"/>
        <end position="397"/>
    </location>
</feature>
<feature type="non-terminal residue" evidence="2">
    <location>
        <position position="1"/>
    </location>
</feature>